<dbReference type="eggNOG" id="COG1737">
    <property type="taxonomic scope" value="Bacteria"/>
</dbReference>
<dbReference type="Proteomes" id="UP000019267">
    <property type="component" value="Chromosome"/>
</dbReference>
<dbReference type="PANTHER" id="PTHR30514">
    <property type="entry name" value="GLUCOKINASE"/>
    <property type="match status" value="1"/>
</dbReference>
<dbReference type="Pfam" id="PF01418">
    <property type="entry name" value="HTH_6"/>
    <property type="match status" value="1"/>
</dbReference>
<keyword evidence="3" id="KW-0804">Transcription</keyword>
<dbReference type="SUPFAM" id="SSF53697">
    <property type="entry name" value="SIS domain"/>
    <property type="match status" value="1"/>
</dbReference>
<name>W6A7Z6_9MOLU</name>
<dbReference type="GO" id="GO:0003677">
    <property type="term" value="F:DNA binding"/>
    <property type="evidence" value="ECO:0007669"/>
    <property type="project" value="UniProtKB-KW"/>
</dbReference>
<evidence type="ECO:0000256" key="1">
    <source>
        <dbReference type="ARBA" id="ARBA00023015"/>
    </source>
</evidence>
<organism evidence="5 6">
    <name type="scientific">Spiroplasma culicicola AES-1</name>
    <dbReference type="NCBI Taxonomy" id="1276246"/>
    <lineage>
        <taxon>Bacteria</taxon>
        <taxon>Bacillati</taxon>
        <taxon>Mycoplasmatota</taxon>
        <taxon>Mollicutes</taxon>
        <taxon>Entomoplasmatales</taxon>
        <taxon>Spiroplasmataceae</taxon>
        <taxon>Spiroplasma</taxon>
    </lineage>
</organism>
<sequence length="276" mass="32043">MNKKSILDQIREIARYSENVSFQVIANFIIKNYMVLEKYTIFDVSKKTSTSPATVTRFCKYLGLNGYKTLNISLKFENQYMETFDVQNNDFGLSNEISLIEKLKEFTQLSLHNTTNINQNSLMKAKIIIEKSQNIFMFAKGGNIFLVHLFIDWLLRINLKTFFSQDTDQQMAYSNIIAKNDCALIISYSLSSNFFERIIKKLNDKGIQKIIITRNDVSNLISKDDVVIKIAENESIIENRQSSEVTTLFILKAIFHMLLNKDRINKLISSDNFYLK</sequence>
<dbReference type="InterPro" id="IPR035472">
    <property type="entry name" value="RpiR-like_SIS"/>
</dbReference>
<dbReference type="SUPFAM" id="SSF46689">
    <property type="entry name" value="Homeodomain-like"/>
    <property type="match status" value="1"/>
</dbReference>
<keyword evidence="2" id="KW-0238">DNA-binding</keyword>
<protein>
    <submittedName>
        <fullName evidence="5">RpiR family transcriptional regulator</fullName>
    </submittedName>
</protein>
<dbReference type="GO" id="GO:0097367">
    <property type="term" value="F:carbohydrate derivative binding"/>
    <property type="evidence" value="ECO:0007669"/>
    <property type="project" value="InterPro"/>
</dbReference>
<dbReference type="GO" id="GO:1901135">
    <property type="term" value="P:carbohydrate derivative metabolic process"/>
    <property type="evidence" value="ECO:0007669"/>
    <property type="project" value="InterPro"/>
</dbReference>
<dbReference type="InterPro" id="IPR009057">
    <property type="entry name" value="Homeodomain-like_sf"/>
</dbReference>
<dbReference type="InterPro" id="IPR046348">
    <property type="entry name" value="SIS_dom_sf"/>
</dbReference>
<dbReference type="PATRIC" id="fig|1276246.3.peg.668"/>
<evidence type="ECO:0000256" key="3">
    <source>
        <dbReference type="ARBA" id="ARBA00023163"/>
    </source>
</evidence>
<dbReference type="CDD" id="cd05013">
    <property type="entry name" value="SIS_RpiR"/>
    <property type="match status" value="1"/>
</dbReference>
<dbReference type="HOGENOM" id="CLU_055769_0_4_14"/>
<dbReference type="InterPro" id="IPR047640">
    <property type="entry name" value="RpiR-like"/>
</dbReference>
<gene>
    <name evidence="5" type="ORF">SCULI_v1c06690</name>
</gene>
<dbReference type="PANTHER" id="PTHR30514:SF10">
    <property type="entry name" value="MURR_RPIR FAMILY TRANSCRIPTIONAL REGULATOR"/>
    <property type="match status" value="1"/>
</dbReference>
<dbReference type="AlphaFoldDB" id="W6A7Z6"/>
<proteinExistence type="predicted"/>
<feature type="domain" description="HTH rpiR-type" evidence="4">
    <location>
        <begin position="5"/>
        <end position="81"/>
    </location>
</feature>
<dbReference type="Gene3D" id="1.10.10.10">
    <property type="entry name" value="Winged helix-like DNA-binding domain superfamily/Winged helix DNA-binding domain"/>
    <property type="match status" value="1"/>
</dbReference>
<keyword evidence="6" id="KW-1185">Reference proteome</keyword>
<dbReference type="InterPro" id="IPR036388">
    <property type="entry name" value="WH-like_DNA-bd_sf"/>
</dbReference>
<dbReference type="PROSITE" id="PS51071">
    <property type="entry name" value="HTH_RPIR"/>
    <property type="match status" value="1"/>
</dbReference>
<dbReference type="KEGG" id="scq:SCULI_v1c06690"/>
<evidence type="ECO:0000256" key="2">
    <source>
        <dbReference type="ARBA" id="ARBA00023125"/>
    </source>
</evidence>
<evidence type="ECO:0000313" key="5">
    <source>
        <dbReference type="EMBL" id="AHI53010.1"/>
    </source>
</evidence>
<dbReference type="RefSeq" id="WP_025363242.1">
    <property type="nucleotide sequence ID" value="NZ_CP006681.1"/>
</dbReference>
<reference evidence="5 6" key="1">
    <citation type="journal article" date="2014" name="Genome Biol. Evol.">
        <title>Molecular evolution of the substrate utilization strategies and putative virulence factors in mosquito-associated Spiroplasma species.</title>
        <authorList>
            <person name="Chang T.H."/>
            <person name="Lo W.S."/>
            <person name="Ku C."/>
            <person name="Chen L.L."/>
            <person name="Kuo C.H."/>
        </authorList>
    </citation>
    <scope>NUCLEOTIDE SEQUENCE [LARGE SCALE GENOMIC DNA]</scope>
    <source>
        <strain evidence="5">AES-1</strain>
    </source>
</reference>
<dbReference type="EMBL" id="CP006681">
    <property type="protein sequence ID" value="AHI53010.1"/>
    <property type="molecule type" value="Genomic_DNA"/>
</dbReference>
<dbReference type="InterPro" id="IPR000281">
    <property type="entry name" value="HTH_RpiR"/>
</dbReference>
<dbReference type="Gene3D" id="3.40.50.10490">
    <property type="entry name" value="Glucose-6-phosphate isomerase like protein, domain 1"/>
    <property type="match status" value="1"/>
</dbReference>
<dbReference type="InterPro" id="IPR001347">
    <property type="entry name" value="SIS_dom"/>
</dbReference>
<dbReference type="GO" id="GO:0003700">
    <property type="term" value="F:DNA-binding transcription factor activity"/>
    <property type="evidence" value="ECO:0007669"/>
    <property type="project" value="InterPro"/>
</dbReference>
<accession>W6A7Z6</accession>
<evidence type="ECO:0000313" key="6">
    <source>
        <dbReference type="Proteomes" id="UP000019267"/>
    </source>
</evidence>
<dbReference type="OrthoDB" id="3684496at2"/>
<keyword evidence="1" id="KW-0805">Transcription regulation</keyword>
<dbReference type="STRING" id="1276246.SCULI_v1c06690"/>
<dbReference type="Pfam" id="PF01380">
    <property type="entry name" value="SIS"/>
    <property type="match status" value="1"/>
</dbReference>
<evidence type="ECO:0000259" key="4">
    <source>
        <dbReference type="PROSITE" id="PS51071"/>
    </source>
</evidence>